<evidence type="ECO:0000313" key="30">
    <source>
        <dbReference type="EMBL" id="KAJ8402830.1"/>
    </source>
</evidence>
<feature type="transmembrane region" description="Helical" evidence="28">
    <location>
        <begin position="479"/>
        <end position="499"/>
    </location>
</feature>
<evidence type="ECO:0000256" key="14">
    <source>
        <dbReference type="ARBA" id="ARBA00023242"/>
    </source>
</evidence>
<comment type="catalytic activity">
    <reaction evidence="23">
        <text>(R)-noradrenaline(out) = (R)-noradrenaline(in)</text>
        <dbReference type="Rhea" id="RHEA:73871"/>
        <dbReference type="ChEBI" id="CHEBI:72587"/>
    </reaction>
</comment>
<feature type="transmembrane region" description="Helical" evidence="28">
    <location>
        <begin position="511"/>
        <end position="528"/>
    </location>
</feature>
<dbReference type="GO" id="GO:0031966">
    <property type="term" value="C:mitochondrial membrane"/>
    <property type="evidence" value="ECO:0007669"/>
    <property type="project" value="UniProtKB-SubCell"/>
</dbReference>
<feature type="transmembrane region" description="Helical" evidence="28">
    <location>
        <begin position="21"/>
        <end position="43"/>
    </location>
</feature>
<dbReference type="GO" id="GO:0008504">
    <property type="term" value="F:monoamine transmembrane transporter activity"/>
    <property type="evidence" value="ECO:0007669"/>
    <property type="project" value="UniProtKB-ARBA"/>
</dbReference>
<evidence type="ECO:0000256" key="24">
    <source>
        <dbReference type="ARBA" id="ARBA00036998"/>
    </source>
</evidence>
<feature type="transmembrane region" description="Helical" evidence="28">
    <location>
        <begin position="189"/>
        <end position="207"/>
    </location>
</feature>
<evidence type="ECO:0000256" key="28">
    <source>
        <dbReference type="SAM" id="Phobius"/>
    </source>
</evidence>
<evidence type="ECO:0000256" key="11">
    <source>
        <dbReference type="ARBA" id="ARBA00023128"/>
    </source>
</evidence>
<evidence type="ECO:0000256" key="16">
    <source>
        <dbReference type="ARBA" id="ARBA00035897"/>
    </source>
</evidence>
<comment type="catalytic activity">
    <reaction evidence="21">
        <text>(R)-salsolinol(in) = (R)-salsolinol(out)</text>
        <dbReference type="Rhea" id="RHEA:74791"/>
        <dbReference type="ChEBI" id="CHEBI:194082"/>
    </reaction>
</comment>
<dbReference type="Pfam" id="PF00083">
    <property type="entry name" value="Sugar_tr"/>
    <property type="match status" value="1"/>
</dbReference>
<comment type="catalytic activity">
    <reaction evidence="15">
        <text>agmatine(out) = agmatine(in)</text>
        <dbReference type="Rhea" id="RHEA:72131"/>
        <dbReference type="ChEBI" id="CHEBI:58145"/>
    </reaction>
</comment>
<comment type="caution">
    <text evidence="30">The sequence shown here is derived from an EMBL/GenBank/DDBJ whole genome shotgun (WGS) entry which is preliminary data.</text>
</comment>
<name>A0AAD7SHQ8_9TELE</name>
<evidence type="ECO:0000256" key="18">
    <source>
        <dbReference type="ARBA" id="ARBA00036470"/>
    </source>
</evidence>
<evidence type="ECO:0000259" key="29">
    <source>
        <dbReference type="PROSITE" id="PS50850"/>
    </source>
</evidence>
<keyword evidence="12 28" id="KW-0472">Membrane</keyword>
<keyword evidence="9 28" id="KW-1133">Transmembrane helix</keyword>
<comment type="catalytic activity">
    <reaction evidence="20">
        <text>spermidine(in) = spermidine(out)</text>
        <dbReference type="Rhea" id="RHEA:35039"/>
        <dbReference type="ChEBI" id="CHEBI:57834"/>
    </reaction>
</comment>
<evidence type="ECO:0000256" key="27">
    <source>
        <dbReference type="ARBA" id="ARBA00079877"/>
    </source>
</evidence>
<evidence type="ECO:0000256" key="17">
    <source>
        <dbReference type="ARBA" id="ARBA00035901"/>
    </source>
</evidence>
<evidence type="ECO:0000256" key="12">
    <source>
        <dbReference type="ARBA" id="ARBA00023136"/>
    </source>
</evidence>
<keyword evidence="6" id="KW-0813">Transport</keyword>
<sequence>MPSFDELLVDVGDFGPYQKMVCFWGCLPGILFAFMFVVVVFLGNAPKHWCMIPTAETVQEQCGWSETELREVSIPQSEHGSFSSCQRFDVDWNRSEISVDWGRSETDMGWNRSEIGCSLSGGWHPSNSTPLVSCDSGWVFEGPHTIISEFELVCEDAWKADLNQAFLNVGLLLGAIVIGYGADRYGRKLCFLISIFGLAVSGVGMIFSPNYAVLLVFRVIQGIFGKGAWMTTYVMVTEIVSSHHRRMVGIMAHIFFSIGIILLPGIAYFIPEWKMLQLTITIPCFLLMGYYWLIPESPRWLFTMKRTKEALEIVTNMAKRNGKTLPPEYNEIELLEPGTEDGSSNHLSPLDAFRKPKMRKYTLILMYAWFTSSVVYQGLIMRLGIVQENLHLEFFISGVVELPSALLFFLTVDRFGRRPPFFLANFIGGLCCLATALIPGDIVWLKSTLAVIGRLAITLGFEIVYLVSTELYPTALRNIGVSMTSSLSDVGGIMAPFFLYRLANVWTELPMVLYGIMSLVYGALVLLLPETKGIDLPETMEDVEALGRNSKDKCDVRSKTDADGVV</sequence>
<evidence type="ECO:0000256" key="20">
    <source>
        <dbReference type="ARBA" id="ARBA00036490"/>
    </source>
</evidence>
<dbReference type="GO" id="GO:0016323">
    <property type="term" value="C:basolateral plasma membrane"/>
    <property type="evidence" value="ECO:0007669"/>
    <property type="project" value="UniProtKB-SubCell"/>
</dbReference>
<dbReference type="InterPro" id="IPR005829">
    <property type="entry name" value="Sugar_transporter_CS"/>
</dbReference>
<dbReference type="GO" id="GO:0051608">
    <property type="term" value="P:histamine transport"/>
    <property type="evidence" value="ECO:0007669"/>
    <property type="project" value="UniProtKB-ARBA"/>
</dbReference>
<feature type="transmembrane region" description="Helical" evidence="28">
    <location>
        <begin position="448"/>
        <end position="467"/>
    </location>
</feature>
<proteinExistence type="inferred from homology"/>
<dbReference type="GO" id="GO:0006837">
    <property type="term" value="P:serotonin transport"/>
    <property type="evidence" value="ECO:0007669"/>
    <property type="project" value="UniProtKB-ARBA"/>
</dbReference>
<dbReference type="Proteomes" id="UP001221898">
    <property type="component" value="Unassembled WGS sequence"/>
</dbReference>
<dbReference type="EMBL" id="JAINUG010000061">
    <property type="protein sequence ID" value="KAJ8402830.1"/>
    <property type="molecule type" value="Genomic_DNA"/>
</dbReference>
<evidence type="ECO:0000256" key="10">
    <source>
        <dbReference type="ARBA" id="ARBA00023065"/>
    </source>
</evidence>
<dbReference type="GO" id="GO:0015872">
    <property type="term" value="P:dopamine transport"/>
    <property type="evidence" value="ECO:0007669"/>
    <property type="project" value="UniProtKB-ARBA"/>
</dbReference>
<comment type="catalytic activity">
    <reaction evidence="25">
        <text>histamine(out) = histamine(in)</text>
        <dbReference type="Rhea" id="RHEA:73879"/>
        <dbReference type="ChEBI" id="CHEBI:58432"/>
    </reaction>
</comment>
<protein>
    <recommendedName>
        <fullName evidence="26">Solute carrier family 22 member 3</fullName>
    </recommendedName>
    <alternativeName>
        <fullName evidence="27">Organic cation transporter 3</fullName>
    </alternativeName>
</protein>
<dbReference type="GO" id="GO:0015651">
    <property type="term" value="F:quaternary ammonium group transmembrane transporter activity"/>
    <property type="evidence" value="ECO:0007669"/>
    <property type="project" value="UniProtKB-ARBA"/>
</dbReference>
<feature type="domain" description="Major facilitator superfamily (MFS) profile" evidence="29">
    <location>
        <begin position="114"/>
        <end position="532"/>
    </location>
</feature>
<dbReference type="GO" id="GO:0005640">
    <property type="term" value="C:nuclear outer membrane"/>
    <property type="evidence" value="ECO:0007669"/>
    <property type="project" value="UniProtKB-SubCell"/>
</dbReference>
<accession>A0AAD7SHQ8</accession>
<evidence type="ECO:0000256" key="26">
    <source>
        <dbReference type="ARBA" id="ARBA00072456"/>
    </source>
</evidence>
<dbReference type="SUPFAM" id="SSF103473">
    <property type="entry name" value="MFS general substrate transporter"/>
    <property type="match status" value="1"/>
</dbReference>
<comment type="similarity">
    <text evidence="5">Belongs to the major facilitator (TC 2.A.1) superfamily. Organic cation transporter (TC 2.A.1.19) family.</text>
</comment>
<dbReference type="PROSITE" id="PS50850">
    <property type="entry name" value="MFS"/>
    <property type="match status" value="1"/>
</dbReference>
<evidence type="ECO:0000256" key="3">
    <source>
        <dbReference type="ARBA" id="ARBA00004554"/>
    </source>
</evidence>
<keyword evidence="8 28" id="KW-0812">Transmembrane</keyword>
<evidence type="ECO:0000256" key="5">
    <source>
        <dbReference type="ARBA" id="ARBA00009203"/>
    </source>
</evidence>
<keyword evidence="10" id="KW-0406">Ion transport</keyword>
<evidence type="ECO:0000256" key="8">
    <source>
        <dbReference type="ARBA" id="ARBA00022692"/>
    </source>
</evidence>
<dbReference type="InterPro" id="IPR020846">
    <property type="entry name" value="MFS_dom"/>
</dbReference>
<feature type="transmembrane region" description="Helical" evidence="28">
    <location>
        <begin position="391"/>
        <end position="410"/>
    </location>
</feature>
<keyword evidence="14" id="KW-0539">Nucleus</keyword>
<dbReference type="PANTHER" id="PTHR24064">
    <property type="entry name" value="SOLUTE CARRIER FAMILY 22 MEMBER"/>
    <property type="match status" value="1"/>
</dbReference>
<comment type="catalytic activity">
    <reaction evidence="17">
        <text>L-histidyl-L-proline diketopiperazine(in) = L-histidyl-L-proline diketopiperazine(out)</text>
        <dbReference type="Rhea" id="RHEA:74787"/>
        <dbReference type="ChEBI" id="CHEBI:90039"/>
    </reaction>
</comment>
<dbReference type="InterPro" id="IPR036259">
    <property type="entry name" value="MFS_trans_sf"/>
</dbReference>
<feature type="transmembrane region" description="Helical" evidence="28">
    <location>
        <begin position="364"/>
        <end position="385"/>
    </location>
</feature>
<keyword evidence="31" id="KW-1185">Reference proteome</keyword>
<evidence type="ECO:0000256" key="6">
    <source>
        <dbReference type="ARBA" id="ARBA00022448"/>
    </source>
</evidence>
<comment type="catalytic activity">
    <reaction evidence="19">
        <text>dopamine(out) = dopamine(in)</text>
        <dbReference type="Rhea" id="RHEA:73863"/>
        <dbReference type="ChEBI" id="CHEBI:59905"/>
    </reaction>
</comment>
<dbReference type="PROSITE" id="PS00216">
    <property type="entry name" value="SUGAR_TRANSPORT_1"/>
    <property type="match status" value="1"/>
</dbReference>
<comment type="catalytic activity">
    <reaction evidence="24">
        <text>tyramine(in) = tyramine(out)</text>
        <dbReference type="Rhea" id="RHEA:74783"/>
        <dbReference type="ChEBI" id="CHEBI:327995"/>
    </reaction>
</comment>
<feature type="transmembrane region" description="Helical" evidence="28">
    <location>
        <begin position="422"/>
        <end position="442"/>
    </location>
</feature>
<evidence type="ECO:0000256" key="15">
    <source>
        <dbReference type="ARBA" id="ARBA00035884"/>
    </source>
</evidence>
<reference evidence="30" key="1">
    <citation type="journal article" date="2023" name="Science">
        <title>Genome structures resolve the early diversification of teleost fishes.</title>
        <authorList>
            <person name="Parey E."/>
            <person name="Louis A."/>
            <person name="Montfort J."/>
            <person name="Bouchez O."/>
            <person name="Roques C."/>
            <person name="Iampietro C."/>
            <person name="Lluch J."/>
            <person name="Castinel A."/>
            <person name="Donnadieu C."/>
            <person name="Desvignes T."/>
            <person name="Floi Bucao C."/>
            <person name="Jouanno E."/>
            <person name="Wen M."/>
            <person name="Mejri S."/>
            <person name="Dirks R."/>
            <person name="Jansen H."/>
            <person name="Henkel C."/>
            <person name="Chen W.J."/>
            <person name="Zahm M."/>
            <person name="Cabau C."/>
            <person name="Klopp C."/>
            <person name="Thompson A.W."/>
            <person name="Robinson-Rechavi M."/>
            <person name="Braasch I."/>
            <person name="Lecointre G."/>
            <person name="Bobe J."/>
            <person name="Postlethwait J.H."/>
            <person name="Berthelot C."/>
            <person name="Roest Crollius H."/>
            <person name="Guiguen Y."/>
        </authorList>
    </citation>
    <scope>NUCLEOTIDE SEQUENCE</scope>
    <source>
        <strain evidence="30">NC1722</strain>
    </source>
</reference>
<feature type="transmembrane region" description="Helical" evidence="28">
    <location>
        <begin position="165"/>
        <end position="182"/>
    </location>
</feature>
<feature type="transmembrane region" description="Helical" evidence="28">
    <location>
        <begin position="248"/>
        <end position="270"/>
    </location>
</feature>
<dbReference type="GO" id="GO:0005326">
    <property type="term" value="F:neurotransmitter transmembrane transporter activity"/>
    <property type="evidence" value="ECO:0007669"/>
    <property type="project" value="UniProtKB-ARBA"/>
</dbReference>
<organism evidence="30 31">
    <name type="scientific">Aldrovandia affinis</name>
    <dbReference type="NCBI Taxonomy" id="143900"/>
    <lineage>
        <taxon>Eukaryota</taxon>
        <taxon>Metazoa</taxon>
        <taxon>Chordata</taxon>
        <taxon>Craniata</taxon>
        <taxon>Vertebrata</taxon>
        <taxon>Euteleostomi</taxon>
        <taxon>Actinopterygii</taxon>
        <taxon>Neopterygii</taxon>
        <taxon>Teleostei</taxon>
        <taxon>Notacanthiformes</taxon>
        <taxon>Halosauridae</taxon>
        <taxon>Aldrovandia</taxon>
    </lineage>
</organism>
<dbReference type="FunFam" id="1.20.1250.20:FF:000165">
    <property type="entry name" value="Solute carrier family 22 member 3"/>
    <property type="match status" value="1"/>
</dbReference>
<comment type="subcellular location">
    <subcellularLocation>
        <location evidence="2">Apical cell membrane</location>
        <topology evidence="2">Multi-pass membrane protein</topology>
    </subcellularLocation>
    <subcellularLocation>
        <location evidence="3">Basolateral cell membrane</location>
        <topology evidence="3">Multi-pass membrane protein</topology>
    </subcellularLocation>
    <subcellularLocation>
        <location evidence="1">Mitochondrion membrane</location>
    </subcellularLocation>
    <subcellularLocation>
        <location evidence="4">Nucleus outer membrane</location>
    </subcellularLocation>
</comment>
<dbReference type="InterPro" id="IPR005828">
    <property type="entry name" value="MFS_sugar_transport-like"/>
</dbReference>
<evidence type="ECO:0000256" key="25">
    <source>
        <dbReference type="ARBA" id="ARBA00037001"/>
    </source>
</evidence>
<evidence type="ECO:0000256" key="1">
    <source>
        <dbReference type="ARBA" id="ARBA00004325"/>
    </source>
</evidence>
<evidence type="ECO:0000256" key="13">
    <source>
        <dbReference type="ARBA" id="ARBA00023180"/>
    </source>
</evidence>
<keyword evidence="7" id="KW-1003">Cell membrane</keyword>
<evidence type="ECO:0000256" key="19">
    <source>
        <dbReference type="ARBA" id="ARBA00036483"/>
    </source>
</evidence>
<feature type="transmembrane region" description="Helical" evidence="28">
    <location>
        <begin position="276"/>
        <end position="294"/>
    </location>
</feature>
<keyword evidence="13" id="KW-0325">Glycoprotein</keyword>
<gene>
    <name evidence="30" type="ORF">AAFF_G00361440</name>
</gene>
<evidence type="ECO:0000256" key="23">
    <source>
        <dbReference type="ARBA" id="ARBA00036845"/>
    </source>
</evidence>
<evidence type="ECO:0000256" key="7">
    <source>
        <dbReference type="ARBA" id="ARBA00022475"/>
    </source>
</evidence>
<comment type="catalytic activity">
    <reaction evidence="18">
        <text>serotonin(out) = serotonin(in)</text>
        <dbReference type="Rhea" id="RHEA:73867"/>
        <dbReference type="ChEBI" id="CHEBI:350546"/>
    </reaction>
</comment>
<keyword evidence="11" id="KW-0496">Mitochondrion</keyword>
<evidence type="ECO:0000256" key="21">
    <source>
        <dbReference type="ARBA" id="ARBA00036661"/>
    </source>
</evidence>
<dbReference type="GO" id="GO:0016324">
    <property type="term" value="C:apical plasma membrane"/>
    <property type="evidence" value="ECO:0007669"/>
    <property type="project" value="UniProtKB-SubCell"/>
</dbReference>
<comment type="catalytic activity">
    <reaction evidence="22">
        <text>guanidine(out) = guanidine(in)</text>
        <dbReference type="Rhea" id="RHEA:73883"/>
        <dbReference type="ChEBI" id="CHEBI:30087"/>
    </reaction>
</comment>
<dbReference type="AlphaFoldDB" id="A0AAD7SHQ8"/>
<dbReference type="Gene3D" id="1.20.1250.20">
    <property type="entry name" value="MFS general substrate transporter like domains"/>
    <property type="match status" value="1"/>
</dbReference>
<comment type="catalytic activity">
    <reaction evidence="16">
        <text>(R)-adrenaline(out) = (R)-adrenaline(in)</text>
        <dbReference type="Rhea" id="RHEA:73875"/>
        <dbReference type="ChEBI" id="CHEBI:71406"/>
    </reaction>
</comment>
<evidence type="ECO:0000313" key="31">
    <source>
        <dbReference type="Proteomes" id="UP001221898"/>
    </source>
</evidence>
<evidence type="ECO:0000256" key="2">
    <source>
        <dbReference type="ARBA" id="ARBA00004424"/>
    </source>
</evidence>
<evidence type="ECO:0000256" key="9">
    <source>
        <dbReference type="ARBA" id="ARBA00022989"/>
    </source>
</evidence>
<dbReference type="GO" id="GO:0006811">
    <property type="term" value="P:monoatomic ion transport"/>
    <property type="evidence" value="ECO:0007669"/>
    <property type="project" value="UniProtKB-KW"/>
</dbReference>
<evidence type="ECO:0000256" key="4">
    <source>
        <dbReference type="ARBA" id="ARBA00004649"/>
    </source>
</evidence>
<evidence type="ECO:0000256" key="22">
    <source>
        <dbReference type="ARBA" id="ARBA00036754"/>
    </source>
</evidence>
<dbReference type="GO" id="GO:0015874">
    <property type="term" value="P:norepinephrine transport"/>
    <property type="evidence" value="ECO:0007669"/>
    <property type="project" value="UniProtKB-ARBA"/>
</dbReference>